<comment type="caution">
    <text evidence="2">The sequence shown here is derived from an EMBL/GenBank/DDBJ whole genome shotgun (WGS) entry which is preliminary data.</text>
</comment>
<proteinExistence type="predicted"/>
<evidence type="ECO:0000256" key="1">
    <source>
        <dbReference type="SAM" id="MobiDB-lite"/>
    </source>
</evidence>
<reference evidence="3" key="1">
    <citation type="journal article" date="2016" name="Nature">
        <title>The genome of the seagrass Zostera marina reveals angiosperm adaptation to the sea.</title>
        <authorList>
            <person name="Olsen J.L."/>
            <person name="Rouze P."/>
            <person name="Verhelst B."/>
            <person name="Lin Y.-C."/>
            <person name="Bayer T."/>
            <person name="Collen J."/>
            <person name="Dattolo E."/>
            <person name="De Paoli E."/>
            <person name="Dittami S."/>
            <person name="Maumus F."/>
            <person name="Michel G."/>
            <person name="Kersting A."/>
            <person name="Lauritano C."/>
            <person name="Lohaus R."/>
            <person name="Toepel M."/>
            <person name="Tonon T."/>
            <person name="Vanneste K."/>
            <person name="Amirebrahimi M."/>
            <person name="Brakel J."/>
            <person name="Bostroem C."/>
            <person name="Chovatia M."/>
            <person name="Grimwood J."/>
            <person name="Jenkins J.W."/>
            <person name="Jueterbock A."/>
            <person name="Mraz A."/>
            <person name="Stam W.T."/>
            <person name="Tice H."/>
            <person name="Bornberg-Bauer E."/>
            <person name="Green P.J."/>
            <person name="Pearson G.A."/>
            <person name="Procaccini G."/>
            <person name="Duarte C.M."/>
            <person name="Schmutz J."/>
            <person name="Reusch T.B.H."/>
            <person name="Van de Peer Y."/>
        </authorList>
    </citation>
    <scope>NUCLEOTIDE SEQUENCE [LARGE SCALE GENOMIC DNA]</scope>
    <source>
        <strain evidence="3">cv. Finnish</strain>
    </source>
</reference>
<organism evidence="2 3">
    <name type="scientific">Zostera marina</name>
    <name type="common">Eelgrass</name>
    <dbReference type="NCBI Taxonomy" id="29655"/>
    <lineage>
        <taxon>Eukaryota</taxon>
        <taxon>Viridiplantae</taxon>
        <taxon>Streptophyta</taxon>
        <taxon>Embryophyta</taxon>
        <taxon>Tracheophyta</taxon>
        <taxon>Spermatophyta</taxon>
        <taxon>Magnoliopsida</taxon>
        <taxon>Liliopsida</taxon>
        <taxon>Zosteraceae</taxon>
        <taxon>Zostera</taxon>
    </lineage>
</organism>
<accession>A0A0K9NNW5</accession>
<protein>
    <submittedName>
        <fullName evidence="2">Uncharacterized protein</fullName>
    </submittedName>
</protein>
<gene>
    <name evidence="2" type="ORF">ZOSMA_78G00790</name>
</gene>
<evidence type="ECO:0000313" key="2">
    <source>
        <dbReference type="EMBL" id="KMZ58308.1"/>
    </source>
</evidence>
<name>A0A0K9NNW5_ZOSMR</name>
<dbReference type="EMBL" id="LFYR01001962">
    <property type="protein sequence ID" value="KMZ58308.1"/>
    <property type="molecule type" value="Genomic_DNA"/>
</dbReference>
<dbReference type="Proteomes" id="UP000036987">
    <property type="component" value="Unassembled WGS sequence"/>
</dbReference>
<evidence type="ECO:0000313" key="3">
    <source>
        <dbReference type="Proteomes" id="UP000036987"/>
    </source>
</evidence>
<keyword evidence="3" id="KW-1185">Reference proteome</keyword>
<sequence>MSQKSGPGKSCQILKSPKPRPKSFSSSSSSNHVHHWSRFGSLFPILIPYLDKPKLILKIPLQKRQTQRPHHLRHSYLLRFVHLQPLSRC</sequence>
<dbReference type="AlphaFoldDB" id="A0A0K9NNW5"/>
<feature type="region of interest" description="Disordered" evidence="1">
    <location>
        <begin position="1"/>
        <end position="33"/>
    </location>
</feature>